<evidence type="ECO:0000259" key="8">
    <source>
        <dbReference type="Pfam" id="PF05199"/>
    </source>
</evidence>
<dbReference type="InterPro" id="IPR012132">
    <property type="entry name" value="GMC_OxRdtase"/>
</dbReference>
<name>A0A9P0FPZ1_BRAAE</name>
<dbReference type="SUPFAM" id="SSF54373">
    <property type="entry name" value="FAD-linked reductases, C-terminal domain"/>
    <property type="match status" value="1"/>
</dbReference>
<comment type="cofactor">
    <cofactor evidence="1 5">
        <name>FAD</name>
        <dbReference type="ChEBI" id="CHEBI:57692"/>
    </cofactor>
</comment>
<feature type="domain" description="Glucose-methanol-choline oxidoreductase N-terminal" evidence="7">
    <location>
        <begin position="44"/>
        <end position="323"/>
    </location>
</feature>
<reference evidence="9" key="1">
    <citation type="submission" date="2021-12" db="EMBL/GenBank/DDBJ databases">
        <authorList>
            <person name="King R."/>
        </authorList>
    </citation>
    <scope>NUCLEOTIDE SEQUENCE</scope>
</reference>
<protein>
    <recommendedName>
        <fullName evidence="11">Glucose dehydrogenase [FAD, quinone]-like</fullName>
    </recommendedName>
</protein>
<dbReference type="Pfam" id="PF00732">
    <property type="entry name" value="GMC_oxred_N"/>
    <property type="match status" value="1"/>
</dbReference>
<feature type="transmembrane region" description="Helical" evidence="6">
    <location>
        <begin position="7"/>
        <end position="29"/>
    </location>
</feature>
<comment type="similarity">
    <text evidence="2">Belongs to the GMC oxidoreductase family.</text>
</comment>
<evidence type="ECO:0000256" key="5">
    <source>
        <dbReference type="PIRSR" id="PIRSR000137-2"/>
    </source>
</evidence>
<dbReference type="Proteomes" id="UP001154078">
    <property type="component" value="Chromosome 9"/>
</dbReference>
<evidence type="ECO:0000313" key="9">
    <source>
        <dbReference type="EMBL" id="CAH0563704.1"/>
    </source>
</evidence>
<feature type="domain" description="Glucose-methanol-choline oxidoreductase C-terminal" evidence="8">
    <location>
        <begin position="435"/>
        <end position="574"/>
    </location>
</feature>
<feature type="binding site" evidence="5">
    <location>
        <position position="130"/>
    </location>
    <ligand>
        <name>FAD</name>
        <dbReference type="ChEBI" id="CHEBI:57692"/>
    </ligand>
</feature>
<dbReference type="Pfam" id="PF05199">
    <property type="entry name" value="GMC_oxred_C"/>
    <property type="match status" value="1"/>
</dbReference>
<dbReference type="PIRSF" id="PIRSF000137">
    <property type="entry name" value="Alcohol_oxidase"/>
    <property type="match status" value="1"/>
</dbReference>
<keyword evidence="4 5" id="KW-0274">FAD</keyword>
<dbReference type="OrthoDB" id="5428259at2759"/>
<keyword evidence="3" id="KW-0285">Flavoprotein</keyword>
<evidence type="ECO:0008006" key="11">
    <source>
        <dbReference type="Google" id="ProtNLM"/>
    </source>
</evidence>
<dbReference type="InterPro" id="IPR007867">
    <property type="entry name" value="GMC_OxRtase_C"/>
</dbReference>
<accession>A0A9P0FPZ1</accession>
<evidence type="ECO:0000256" key="6">
    <source>
        <dbReference type="SAM" id="Phobius"/>
    </source>
</evidence>
<dbReference type="GO" id="GO:0050660">
    <property type="term" value="F:flavin adenine dinucleotide binding"/>
    <property type="evidence" value="ECO:0007669"/>
    <property type="project" value="InterPro"/>
</dbReference>
<dbReference type="PANTHER" id="PTHR11552">
    <property type="entry name" value="GLUCOSE-METHANOL-CHOLINE GMC OXIDOREDUCTASE"/>
    <property type="match status" value="1"/>
</dbReference>
<keyword evidence="6" id="KW-0812">Transmembrane</keyword>
<organism evidence="9 10">
    <name type="scientific">Brassicogethes aeneus</name>
    <name type="common">Rape pollen beetle</name>
    <name type="synonym">Meligethes aeneus</name>
    <dbReference type="NCBI Taxonomy" id="1431903"/>
    <lineage>
        <taxon>Eukaryota</taxon>
        <taxon>Metazoa</taxon>
        <taxon>Ecdysozoa</taxon>
        <taxon>Arthropoda</taxon>
        <taxon>Hexapoda</taxon>
        <taxon>Insecta</taxon>
        <taxon>Pterygota</taxon>
        <taxon>Neoptera</taxon>
        <taxon>Endopterygota</taxon>
        <taxon>Coleoptera</taxon>
        <taxon>Polyphaga</taxon>
        <taxon>Cucujiformia</taxon>
        <taxon>Nitidulidae</taxon>
        <taxon>Meligethinae</taxon>
        <taxon>Brassicogethes</taxon>
    </lineage>
</organism>
<dbReference type="PANTHER" id="PTHR11552:SF147">
    <property type="entry name" value="CHOLINE DEHYDROGENASE, MITOCHONDRIAL"/>
    <property type="match status" value="1"/>
</dbReference>
<keyword evidence="6" id="KW-1133">Transmembrane helix</keyword>
<evidence type="ECO:0000256" key="2">
    <source>
        <dbReference type="ARBA" id="ARBA00010790"/>
    </source>
</evidence>
<keyword evidence="10" id="KW-1185">Reference proteome</keyword>
<dbReference type="Gene3D" id="3.30.560.10">
    <property type="entry name" value="Glucose Oxidase, domain 3"/>
    <property type="match status" value="1"/>
</dbReference>
<sequence>MIGGRLIILILYIVGVYVFSFIIGVANLFTFNNVSLESLVNKTFDYIIVGSGSAGSLLAKRLSQNKNLTILLIESGGDVRPGFLDIPSLGLMLQGTAYDWKYTTVPQKWGAYGLAGNRSKWPMGKLVGGTAQFNNLMYLRGHPDDFKEWYKDLPSFDYKRDILPYYKKLESTGDSFLSRLPFTSSAAEYALNAFKSLGYNVNKNQLDSFVGFGSPYVNIKNGKRWTSFHQLLSHDRPNVFLLSHTTALEVLFRSNYEAYGVKYIRSGETVVSLARHGVILSAGVIGSPKLLMMSGVGVKSHLQSVNIETKLDLPVGDNLQDHITTGFSLVTFNDTLDFGVGISTMLNPLTALEYFRTQSGPWTTVGCEVNGFINTKNPKNPLAQPDLQLMMLPLGIEEDSGLYLRKLMGISDATWYNYFHHVNKSIAVLPVLLHPKSRGTVRLESKNIDKQPLIDPNYLSVEDDVETLYEGIQIVKKFVDAEPMRNLGAELNALPLPGCEHLTFDSEPYWFCYLRHMTYTAYHPVGTCKMGADDASVVGYDFKVRGTNRLYVVDASVFPTLTSGNVNAAVLMMAEKAADVILEQLFLKTGFCCILEIFKMKTVCEI</sequence>
<evidence type="ECO:0000259" key="7">
    <source>
        <dbReference type="Pfam" id="PF00732"/>
    </source>
</evidence>
<evidence type="ECO:0000256" key="3">
    <source>
        <dbReference type="ARBA" id="ARBA00022630"/>
    </source>
</evidence>
<proteinExistence type="inferred from homology"/>
<dbReference type="InterPro" id="IPR036188">
    <property type="entry name" value="FAD/NAD-bd_sf"/>
</dbReference>
<dbReference type="InterPro" id="IPR000172">
    <property type="entry name" value="GMC_OxRdtase_N"/>
</dbReference>
<dbReference type="AlphaFoldDB" id="A0A9P0FPZ1"/>
<keyword evidence="6" id="KW-0472">Membrane</keyword>
<dbReference type="GO" id="GO:0016614">
    <property type="term" value="F:oxidoreductase activity, acting on CH-OH group of donors"/>
    <property type="evidence" value="ECO:0007669"/>
    <property type="project" value="InterPro"/>
</dbReference>
<dbReference type="Gene3D" id="3.50.50.60">
    <property type="entry name" value="FAD/NAD(P)-binding domain"/>
    <property type="match status" value="1"/>
</dbReference>
<gene>
    <name evidence="9" type="ORF">MELIAE_LOCUS12457</name>
</gene>
<evidence type="ECO:0000313" key="10">
    <source>
        <dbReference type="Proteomes" id="UP001154078"/>
    </source>
</evidence>
<evidence type="ECO:0000256" key="4">
    <source>
        <dbReference type="ARBA" id="ARBA00022827"/>
    </source>
</evidence>
<dbReference type="EMBL" id="OV121140">
    <property type="protein sequence ID" value="CAH0563704.1"/>
    <property type="molecule type" value="Genomic_DNA"/>
</dbReference>
<dbReference type="SUPFAM" id="SSF51905">
    <property type="entry name" value="FAD/NAD(P)-binding domain"/>
    <property type="match status" value="1"/>
</dbReference>
<evidence type="ECO:0000256" key="1">
    <source>
        <dbReference type="ARBA" id="ARBA00001974"/>
    </source>
</evidence>